<protein>
    <recommendedName>
        <fullName evidence="6">rRNA methyltransferase 2, mitochondrial</fullName>
    </recommendedName>
</protein>
<evidence type="ECO:0000256" key="4">
    <source>
        <dbReference type="ARBA" id="ARBA00022679"/>
    </source>
</evidence>
<dbReference type="HAMAP" id="MF_01547">
    <property type="entry name" value="RNA_methyltr_E"/>
    <property type="match status" value="1"/>
</dbReference>
<dbReference type="InterPro" id="IPR002877">
    <property type="entry name" value="RNA_MeTrfase_FtsJ_dom"/>
</dbReference>
<dbReference type="PANTHER" id="PTHR10920:SF18">
    <property type="entry name" value="RRNA METHYLTRANSFERASE 2, MITOCHONDRIAL"/>
    <property type="match status" value="1"/>
</dbReference>
<dbReference type="InterPro" id="IPR029063">
    <property type="entry name" value="SAM-dependent_MTases_sf"/>
</dbReference>
<feature type="domain" description="Ribosomal RNA methyltransferase FtsJ" evidence="7">
    <location>
        <begin position="18"/>
        <end position="229"/>
    </location>
</feature>
<keyword evidence="3" id="KW-0489">Methyltransferase</keyword>
<evidence type="ECO:0000256" key="2">
    <source>
        <dbReference type="ARBA" id="ARBA00022552"/>
    </source>
</evidence>
<evidence type="ECO:0000259" key="7">
    <source>
        <dbReference type="Pfam" id="PF01728"/>
    </source>
</evidence>
<comment type="caution">
    <text evidence="8">The sequence shown here is derived from an EMBL/GenBank/DDBJ whole genome shotgun (WGS) entry which is preliminary data.</text>
</comment>
<name>A0ABP1GA97_9CHLO</name>
<dbReference type="Pfam" id="PF01728">
    <property type="entry name" value="FtsJ"/>
    <property type="match status" value="1"/>
</dbReference>
<dbReference type="Gene3D" id="3.40.50.150">
    <property type="entry name" value="Vaccinia Virus protein VP39"/>
    <property type="match status" value="1"/>
</dbReference>
<proteinExistence type="inferred from homology"/>
<evidence type="ECO:0000256" key="1">
    <source>
        <dbReference type="ARBA" id="ARBA00009258"/>
    </source>
</evidence>
<evidence type="ECO:0000313" key="8">
    <source>
        <dbReference type="EMBL" id="CAL5227696.1"/>
    </source>
</evidence>
<evidence type="ECO:0000313" key="9">
    <source>
        <dbReference type="Proteomes" id="UP001497392"/>
    </source>
</evidence>
<evidence type="ECO:0000256" key="3">
    <source>
        <dbReference type="ARBA" id="ARBA00022603"/>
    </source>
</evidence>
<dbReference type="PANTHER" id="PTHR10920">
    <property type="entry name" value="RIBOSOMAL RNA METHYLTRANSFERASE"/>
    <property type="match status" value="1"/>
</dbReference>
<dbReference type="EMBL" id="CAXHTA020000017">
    <property type="protein sequence ID" value="CAL5227696.1"/>
    <property type="molecule type" value="Genomic_DNA"/>
</dbReference>
<dbReference type="SUPFAM" id="SSF53335">
    <property type="entry name" value="S-adenosyl-L-methionine-dependent methyltransferases"/>
    <property type="match status" value="1"/>
</dbReference>
<sequence>MSRKLQDHFFKDAKAAGYLARSAYKLLEIQQRHKIITPGMHVLDLGCSPGAWLQVACQALGPPHRKGCVIGIDLQEVKLPLRHCDGRVQALQMDAMQLTAADLRQAKAAAGQCSTLDRFHVVLSDMCHSTLGVAAADVARSLQLARCAASIAIGQSALEEDEDSQEDEGGLPEQGLLLPEGHLVAKLLQGEGSEELAKDMRKHFKKVAWMQPKATRSESREMYLVALGRKAM</sequence>
<organism evidence="8 9">
    <name type="scientific">Coccomyxa viridis</name>
    <dbReference type="NCBI Taxonomy" id="1274662"/>
    <lineage>
        <taxon>Eukaryota</taxon>
        <taxon>Viridiplantae</taxon>
        <taxon>Chlorophyta</taxon>
        <taxon>core chlorophytes</taxon>
        <taxon>Trebouxiophyceae</taxon>
        <taxon>Trebouxiophyceae incertae sedis</taxon>
        <taxon>Coccomyxaceae</taxon>
        <taxon>Coccomyxa</taxon>
    </lineage>
</organism>
<comment type="similarity">
    <text evidence="1">Belongs to the class I-like SAM-binding methyltransferase superfamily. RNA methyltransferase RlmE family.</text>
</comment>
<dbReference type="CDD" id="cd02440">
    <property type="entry name" value="AdoMet_MTases"/>
    <property type="match status" value="1"/>
</dbReference>
<keyword evidence="2" id="KW-0698">rRNA processing</keyword>
<gene>
    <name evidence="8" type="primary">g10704</name>
    <name evidence="8" type="ORF">VP750_LOCUS9602</name>
</gene>
<reference evidence="8 9" key="1">
    <citation type="submission" date="2024-06" db="EMBL/GenBank/DDBJ databases">
        <authorList>
            <person name="Kraege A."/>
            <person name="Thomma B."/>
        </authorList>
    </citation>
    <scope>NUCLEOTIDE SEQUENCE [LARGE SCALE GENOMIC DNA]</scope>
</reference>
<dbReference type="InterPro" id="IPR015507">
    <property type="entry name" value="rRNA-MeTfrase_E"/>
</dbReference>
<evidence type="ECO:0000256" key="6">
    <source>
        <dbReference type="ARBA" id="ARBA00041184"/>
    </source>
</evidence>
<dbReference type="InterPro" id="IPR050082">
    <property type="entry name" value="RNA_methyltr_RlmE"/>
</dbReference>
<evidence type="ECO:0000256" key="5">
    <source>
        <dbReference type="ARBA" id="ARBA00022691"/>
    </source>
</evidence>
<dbReference type="Proteomes" id="UP001497392">
    <property type="component" value="Unassembled WGS sequence"/>
</dbReference>
<keyword evidence="9" id="KW-1185">Reference proteome</keyword>
<dbReference type="PIRSF" id="PIRSF005461">
    <property type="entry name" value="23S_rRNA_mtase"/>
    <property type="match status" value="1"/>
</dbReference>
<accession>A0ABP1GA97</accession>
<keyword evidence="4" id="KW-0808">Transferase</keyword>
<keyword evidence="5" id="KW-0949">S-adenosyl-L-methionine</keyword>